<dbReference type="EMBL" id="QJNS01000393">
    <property type="protein sequence ID" value="RYO78274.1"/>
    <property type="molecule type" value="Genomic_DNA"/>
</dbReference>
<dbReference type="InterPro" id="IPR056451">
    <property type="entry name" value="Znf_Tbcl_Rhp7"/>
</dbReference>
<evidence type="ECO:0000259" key="2">
    <source>
        <dbReference type="Pfam" id="PF23550"/>
    </source>
</evidence>
<name>A0ABY0GZT9_9PEZI</name>
<comment type="caution">
    <text evidence="3">The sequence shown here is derived from an EMBL/GenBank/DDBJ whole genome shotgun (WGS) entry which is preliminary data.</text>
</comment>
<feature type="compositionally biased region" description="Low complexity" evidence="1">
    <location>
        <begin position="44"/>
        <end position="53"/>
    </location>
</feature>
<dbReference type="InterPro" id="IPR032675">
    <property type="entry name" value="LRR_dom_sf"/>
</dbReference>
<reference evidence="3 4" key="1">
    <citation type="submission" date="2018-06" db="EMBL/GenBank/DDBJ databases">
        <title>Complete Genomes of Monosporascus.</title>
        <authorList>
            <person name="Robinson A.J."/>
            <person name="Natvig D.O."/>
        </authorList>
    </citation>
    <scope>NUCLEOTIDE SEQUENCE [LARGE SCALE GENOMIC DNA]</scope>
    <source>
        <strain evidence="3 4">CBS 609.92</strain>
    </source>
</reference>
<dbReference type="Pfam" id="PF23550">
    <property type="entry name" value="zf_Tbcl_Rhp7"/>
    <property type="match status" value="1"/>
</dbReference>
<dbReference type="InterPro" id="IPR006553">
    <property type="entry name" value="Leu-rich_rpt_Cys-con_subtyp"/>
</dbReference>
<proteinExistence type="predicted"/>
<evidence type="ECO:0000313" key="4">
    <source>
        <dbReference type="Proteomes" id="UP000294003"/>
    </source>
</evidence>
<evidence type="ECO:0000256" key="1">
    <source>
        <dbReference type="SAM" id="MobiDB-lite"/>
    </source>
</evidence>
<accession>A0ABY0GZT9</accession>
<dbReference type="Gene3D" id="3.80.10.10">
    <property type="entry name" value="Ribonuclease Inhibitor"/>
    <property type="match status" value="2"/>
</dbReference>
<dbReference type="PANTHER" id="PTHR13318:SF190">
    <property type="entry name" value="PARTNER OF PAIRED, ISOFORM B"/>
    <property type="match status" value="1"/>
</dbReference>
<dbReference type="SUPFAM" id="SSF52047">
    <property type="entry name" value="RNI-like"/>
    <property type="match status" value="1"/>
</dbReference>
<feature type="region of interest" description="Disordered" evidence="1">
    <location>
        <begin position="44"/>
        <end position="90"/>
    </location>
</feature>
<feature type="domain" description="DNA repair protein rhp7 treble clef" evidence="2">
    <location>
        <begin position="130"/>
        <end position="168"/>
    </location>
</feature>
<dbReference type="SMART" id="SM00367">
    <property type="entry name" value="LRR_CC"/>
    <property type="match status" value="4"/>
</dbReference>
<keyword evidence="4" id="KW-1185">Reference proteome</keyword>
<protein>
    <recommendedName>
        <fullName evidence="2">DNA repair protein rhp7 treble clef domain-containing protein</fullName>
    </recommendedName>
</protein>
<sequence>MNHRGQPARSIRGPRSALTDFLESRNISAARIRADADARRNAAAAGANGTAATTVTSTNGTEDVDEEAEAGPSTSAAASRAQAQKRKKQQAAIEKIKKTKAYKKRKLSGHASDSDDAALVLFNERAAPPPGQTENCEICEKRFTVTPYSQTGPNGGLVCPKCAKDLKKDDQTPKKAKKKTGAVPGGGRRKVQSKILDGVYQPGAKSLLTLCIEVLAKNIDLADDLGDLPPALIDRIARLLSKQRLMNPQCLDLFLRPDVEEVMIYDGARLATDDYIRIFATASKLKKLKVRNAIQFKNEVMEYLLGRHIALESLSLHGANLVTQARWKDFLAAKGKHLRALQVYYTDQHFDDDIVASLKEYCPSLNRLKIYHNQQVSDEGVKHIGNLKGLEHLGLHLVKSTSTEPYVRVIKEIGEHLRTLSIRNVDDADDRLLDAIHENCTSLTKLRIQNSEVMTDSGFTRLFKNWKNKPLAFIDLEKCRHVDSAKPRENPHLVGLCSDGFKALMSHSGQKLRHLNVHSCRHISSEAFEEVFSLDKEYPELVKLEISFCEQVTDFIVGCIFRTCPKLRELNVFGCMKVKGVVVPKGRILVGVPNAFGMVIEGPEDQD</sequence>
<evidence type="ECO:0000313" key="3">
    <source>
        <dbReference type="EMBL" id="RYO78274.1"/>
    </source>
</evidence>
<gene>
    <name evidence="3" type="ORF">DL762_008784</name>
</gene>
<organism evidence="3 4">
    <name type="scientific">Monosporascus cannonballus</name>
    <dbReference type="NCBI Taxonomy" id="155416"/>
    <lineage>
        <taxon>Eukaryota</taxon>
        <taxon>Fungi</taxon>
        <taxon>Dikarya</taxon>
        <taxon>Ascomycota</taxon>
        <taxon>Pezizomycotina</taxon>
        <taxon>Sordariomycetes</taxon>
        <taxon>Xylariomycetidae</taxon>
        <taxon>Xylariales</taxon>
        <taxon>Xylariales incertae sedis</taxon>
        <taxon>Monosporascus</taxon>
    </lineage>
</organism>
<dbReference type="PANTHER" id="PTHR13318">
    <property type="entry name" value="PARTNER OF PAIRED, ISOFORM B-RELATED"/>
    <property type="match status" value="1"/>
</dbReference>
<feature type="region of interest" description="Disordered" evidence="1">
    <location>
        <begin position="168"/>
        <end position="189"/>
    </location>
</feature>
<dbReference type="Proteomes" id="UP000294003">
    <property type="component" value="Unassembled WGS sequence"/>
</dbReference>